<feature type="transmembrane region" description="Helical" evidence="1">
    <location>
        <begin position="382"/>
        <end position="403"/>
    </location>
</feature>
<feature type="transmembrane region" description="Helical" evidence="1">
    <location>
        <begin position="438"/>
        <end position="461"/>
    </location>
</feature>
<dbReference type="AlphaFoldDB" id="A0A830ETS9"/>
<evidence type="ECO:0000259" key="2">
    <source>
        <dbReference type="Pfam" id="PF13231"/>
    </source>
</evidence>
<comment type="caution">
    <text evidence="3">The sequence shown here is derived from an EMBL/GenBank/DDBJ whole genome shotgun (WGS) entry which is preliminary data.</text>
</comment>
<feature type="transmembrane region" description="Helical" evidence="1">
    <location>
        <begin position="160"/>
        <end position="177"/>
    </location>
</feature>
<dbReference type="Proteomes" id="UP000614221">
    <property type="component" value="Unassembled WGS sequence"/>
</dbReference>
<keyword evidence="1" id="KW-1133">Transmembrane helix</keyword>
<evidence type="ECO:0000313" key="4">
    <source>
        <dbReference type="Proteomes" id="UP000614221"/>
    </source>
</evidence>
<dbReference type="InterPro" id="IPR038731">
    <property type="entry name" value="RgtA/B/C-like"/>
</dbReference>
<feature type="transmembrane region" description="Helical" evidence="1">
    <location>
        <begin position="35"/>
        <end position="54"/>
    </location>
</feature>
<dbReference type="NCBIfam" id="TIGR03663">
    <property type="entry name" value="flippase activity-associated protein Agl23"/>
    <property type="match status" value="1"/>
</dbReference>
<name>A0A830ETS9_9EURY</name>
<dbReference type="InterPro" id="IPR016950">
    <property type="entry name" value="Manno-Trfase_MA4085_prd"/>
</dbReference>
<reference evidence="3" key="2">
    <citation type="submission" date="2020-09" db="EMBL/GenBank/DDBJ databases">
        <authorList>
            <person name="Sun Q."/>
            <person name="Ohkuma M."/>
        </authorList>
    </citation>
    <scope>NUCLEOTIDE SEQUENCE</scope>
    <source>
        <strain evidence="3">JCM 19018</strain>
    </source>
</reference>
<keyword evidence="1" id="KW-0472">Membrane</keyword>
<keyword evidence="1" id="KW-0812">Transmembrane</keyword>
<accession>A0A830ETS9</accession>
<feature type="domain" description="Glycosyltransferase RgtA/B/C/D-like" evidence="2">
    <location>
        <begin position="87"/>
        <end position="215"/>
    </location>
</feature>
<feature type="transmembrane region" description="Helical" evidence="1">
    <location>
        <begin position="203"/>
        <end position="222"/>
    </location>
</feature>
<feature type="transmembrane region" description="Helical" evidence="1">
    <location>
        <begin position="136"/>
        <end position="154"/>
    </location>
</feature>
<feature type="transmembrane region" description="Helical" evidence="1">
    <location>
        <begin position="276"/>
        <end position="299"/>
    </location>
</feature>
<feature type="transmembrane region" description="Helical" evidence="1">
    <location>
        <begin position="415"/>
        <end position="432"/>
    </location>
</feature>
<dbReference type="Pfam" id="PF13231">
    <property type="entry name" value="PMT_2"/>
    <property type="match status" value="1"/>
</dbReference>
<evidence type="ECO:0000313" key="3">
    <source>
        <dbReference type="EMBL" id="GGK75594.1"/>
    </source>
</evidence>
<dbReference type="InterPro" id="IPR019962">
    <property type="entry name" value="CHP03663"/>
</dbReference>
<evidence type="ECO:0000256" key="1">
    <source>
        <dbReference type="SAM" id="Phobius"/>
    </source>
</evidence>
<gene>
    <name evidence="3" type="ORF">GCM10009067_30030</name>
</gene>
<dbReference type="PANTHER" id="PTHR41710:SF2">
    <property type="entry name" value="GLYCOSYL TRANSFERASE FAMILY 39_83 DOMAIN-CONTAINING PROTEIN"/>
    <property type="match status" value="1"/>
</dbReference>
<dbReference type="EMBL" id="BMPD01000005">
    <property type="protein sequence ID" value="GGK75594.1"/>
    <property type="molecule type" value="Genomic_DNA"/>
</dbReference>
<dbReference type="PIRSF" id="PIRSF030218">
    <property type="entry name" value="Mannosyltr_MA4085_prd"/>
    <property type="match status" value="1"/>
</dbReference>
<feature type="transmembrane region" description="Helical" evidence="1">
    <location>
        <begin position="473"/>
        <end position="491"/>
    </location>
</feature>
<dbReference type="PANTHER" id="PTHR41710">
    <property type="entry name" value="GLYCOSYL TRANSFERASE, FAMILY 39"/>
    <property type="match status" value="1"/>
</dbReference>
<feature type="transmembrane region" description="Helical" evidence="1">
    <location>
        <begin position="107"/>
        <end position="127"/>
    </location>
</feature>
<proteinExistence type="predicted"/>
<organism evidence="3 4">
    <name type="scientific">Haloarcula sebkhae</name>
    <dbReference type="NCBI Taxonomy" id="932660"/>
    <lineage>
        <taxon>Archaea</taxon>
        <taxon>Methanobacteriati</taxon>
        <taxon>Methanobacteriota</taxon>
        <taxon>Stenosarchaea group</taxon>
        <taxon>Halobacteria</taxon>
        <taxon>Halobacteriales</taxon>
        <taxon>Haloarculaceae</taxon>
        <taxon>Haloarcula</taxon>
    </lineage>
</organism>
<protein>
    <submittedName>
        <fullName evidence="3">TIGR03663 family protein</fullName>
    </submittedName>
</protein>
<reference evidence="3" key="1">
    <citation type="journal article" date="2014" name="Int. J. Syst. Evol. Microbiol.">
        <title>Complete genome sequence of Corynebacterium casei LMG S-19264T (=DSM 44701T), isolated from a smear-ripened cheese.</title>
        <authorList>
            <consortium name="US DOE Joint Genome Institute (JGI-PGF)"/>
            <person name="Walter F."/>
            <person name="Albersmeier A."/>
            <person name="Kalinowski J."/>
            <person name="Ruckert C."/>
        </authorList>
    </citation>
    <scope>NUCLEOTIDE SEQUENCE</scope>
    <source>
        <strain evidence="3">JCM 19018</strain>
    </source>
</reference>
<sequence length="665" mass="73277">MSHVLEPDMAESSLLSTLHDIRDRSRSWFADDPRATVKVVVAVTVLGLVLRIAALGSRVAHFDEGRVAYWALHLRDSGSFAYRYIIHGPFIQHVDSWVFTVAAPTDFTMRLPVAIVGGLLPLTALLFREHLRSDETVFMAVFLALNPVLLYFSRFMRSDVLVAAFMFTAFGLLVRFVDTRKARYLYGVAAFMALGFASKENAIVYVLTWLGATGLLLAKVLVLPNGYRDAVGFLRTVPSIGAIWGRLRGRFWADVHLGRDIIRSFRDRHDSAASVLAAYASHIVLAALVFGLVSLFFYAPRGAGVAGIEYPPAPAASGDVNFWSGVTNPSLFPELVQTTWERVADQYSEWFSPASEKATTTDTGLVESIGTFYESVDGHYEVLLKALGYTAAPLLLFSLFGYALDRLGTVKPRHLVPFAAYGGYVSILGYPIGTDIGAPWLAVHVVVPLSIPAAVGLAAVIRWGNESLSTDDVTGAAIAAAIVLLVTALVVNTTATRVYTNEHLEGNPLVQYAQPQESLRADLAEMDRIATANGNGTDVVMYHGERGDAYDGDDAYVKEDRSQWNDSWWNTRPICLQWHNSLPLPWYYAADDVNVSCETRPDMLAEQAQTDQPPIVITQQIDSTVPAEQLEAAGYVPKTHRMRTKYGSNDMTVWVHESYGREPNR</sequence>